<reference evidence="1" key="2">
    <citation type="submission" date="2022-01" db="EMBL/GenBank/DDBJ databases">
        <authorList>
            <person name="Yamashiro T."/>
            <person name="Shiraishi A."/>
            <person name="Satake H."/>
            <person name="Nakayama K."/>
        </authorList>
    </citation>
    <scope>NUCLEOTIDE SEQUENCE</scope>
</reference>
<protein>
    <submittedName>
        <fullName evidence="1">Uncharacterized protein</fullName>
    </submittedName>
</protein>
<accession>A0ABQ5GV17</accession>
<evidence type="ECO:0000313" key="1">
    <source>
        <dbReference type="EMBL" id="GJT79443.1"/>
    </source>
</evidence>
<reference evidence="1" key="1">
    <citation type="journal article" date="2022" name="Int. J. Mol. Sci.">
        <title>Draft Genome of Tanacetum Coccineum: Genomic Comparison of Closely Related Tanacetum-Family Plants.</title>
        <authorList>
            <person name="Yamashiro T."/>
            <person name="Shiraishi A."/>
            <person name="Nakayama K."/>
            <person name="Satake H."/>
        </authorList>
    </citation>
    <scope>NUCLEOTIDE SEQUENCE</scope>
</reference>
<keyword evidence="2" id="KW-1185">Reference proteome</keyword>
<dbReference type="Proteomes" id="UP001151760">
    <property type="component" value="Unassembled WGS sequence"/>
</dbReference>
<name>A0ABQ5GV17_9ASTR</name>
<proteinExistence type="predicted"/>
<organism evidence="1 2">
    <name type="scientific">Tanacetum coccineum</name>
    <dbReference type="NCBI Taxonomy" id="301880"/>
    <lineage>
        <taxon>Eukaryota</taxon>
        <taxon>Viridiplantae</taxon>
        <taxon>Streptophyta</taxon>
        <taxon>Embryophyta</taxon>
        <taxon>Tracheophyta</taxon>
        <taxon>Spermatophyta</taxon>
        <taxon>Magnoliopsida</taxon>
        <taxon>eudicotyledons</taxon>
        <taxon>Gunneridae</taxon>
        <taxon>Pentapetalae</taxon>
        <taxon>asterids</taxon>
        <taxon>campanulids</taxon>
        <taxon>Asterales</taxon>
        <taxon>Asteraceae</taxon>
        <taxon>Asteroideae</taxon>
        <taxon>Anthemideae</taxon>
        <taxon>Anthemidinae</taxon>
        <taxon>Tanacetum</taxon>
    </lineage>
</organism>
<gene>
    <name evidence="1" type="ORF">Tco_1053785</name>
</gene>
<dbReference type="EMBL" id="BQNB010018899">
    <property type="protein sequence ID" value="GJT79443.1"/>
    <property type="molecule type" value="Genomic_DNA"/>
</dbReference>
<comment type="caution">
    <text evidence="1">The sequence shown here is derived from an EMBL/GenBank/DDBJ whole genome shotgun (WGS) entry which is preliminary data.</text>
</comment>
<evidence type="ECO:0000313" key="2">
    <source>
        <dbReference type="Proteomes" id="UP001151760"/>
    </source>
</evidence>
<sequence length="180" mass="20838">MSSLTATTSSADLQQQLYLNMKAKPQDQAADKKIWENLKANTLEKLICLSIDSQKLVDNYISVVSTRCEDDPSKFQLKTYLLCVKYLELYHREGVLDNPYTFFHHRHMLVCCFRRAKNYMLVEAEVYDVRGVKGLMDCIEYLLQAIVIMIDLSKKSEEARHLKPNAYCLGSLCSREAKRK</sequence>